<protein>
    <submittedName>
        <fullName evidence="1">Uncharacterized protein</fullName>
    </submittedName>
</protein>
<dbReference type="HOGENOM" id="CLU_2112904_0_0_1"/>
<dbReference type="EnsemblPlants" id="OBART07G08220.1">
    <property type="protein sequence ID" value="OBART07G08220.1"/>
    <property type="gene ID" value="OBART07G08220"/>
</dbReference>
<name>A0A0D3GNZ5_9ORYZ</name>
<organism evidence="1">
    <name type="scientific">Oryza barthii</name>
    <dbReference type="NCBI Taxonomy" id="65489"/>
    <lineage>
        <taxon>Eukaryota</taxon>
        <taxon>Viridiplantae</taxon>
        <taxon>Streptophyta</taxon>
        <taxon>Embryophyta</taxon>
        <taxon>Tracheophyta</taxon>
        <taxon>Spermatophyta</taxon>
        <taxon>Magnoliopsida</taxon>
        <taxon>Liliopsida</taxon>
        <taxon>Poales</taxon>
        <taxon>Poaceae</taxon>
        <taxon>BOP clade</taxon>
        <taxon>Oryzoideae</taxon>
        <taxon>Oryzeae</taxon>
        <taxon>Oryzinae</taxon>
        <taxon>Oryza</taxon>
    </lineage>
</organism>
<reference evidence="1" key="2">
    <citation type="submission" date="2015-03" db="UniProtKB">
        <authorList>
            <consortium name="EnsemblPlants"/>
        </authorList>
    </citation>
    <scope>IDENTIFICATION</scope>
</reference>
<dbReference type="Proteomes" id="UP000026960">
    <property type="component" value="Chromosome 7"/>
</dbReference>
<reference evidence="1" key="1">
    <citation type="journal article" date="2009" name="Rice">
        <title>De Novo Next Generation Sequencing of Plant Genomes.</title>
        <authorList>
            <person name="Rounsley S."/>
            <person name="Marri P.R."/>
            <person name="Yu Y."/>
            <person name="He R."/>
            <person name="Sisneros N."/>
            <person name="Goicoechea J.L."/>
            <person name="Lee S.J."/>
            <person name="Angelova A."/>
            <person name="Kudrna D."/>
            <person name="Luo M."/>
            <person name="Affourtit J."/>
            <person name="Desany B."/>
            <person name="Knight J."/>
            <person name="Niazi F."/>
            <person name="Egholm M."/>
            <person name="Wing R.A."/>
        </authorList>
    </citation>
    <scope>NUCLEOTIDE SEQUENCE [LARGE SCALE GENOMIC DNA]</scope>
    <source>
        <strain evidence="1">cv. IRGC 105608</strain>
    </source>
</reference>
<accession>A0A0D3GNZ5</accession>
<dbReference type="AlphaFoldDB" id="A0A0D3GNZ5"/>
<evidence type="ECO:0000313" key="2">
    <source>
        <dbReference type="Proteomes" id="UP000026960"/>
    </source>
</evidence>
<dbReference type="Gramene" id="OBART07G08220.1">
    <property type="protein sequence ID" value="OBART07G08220.1"/>
    <property type="gene ID" value="OBART07G08220"/>
</dbReference>
<evidence type="ECO:0000313" key="1">
    <source>
        <dbReference type="EnsemblPlants" id="OBART07G08220.1"/>
    </source>
</evidence>
<dbReference type="PaxDb" id="65489-OBART07G08220.1"/>
<proteinExistence type="predicted"/>
<sequence>MYVFPFEAHCHHGCPHHHLCAKTVEPPRSFRWGDQIRPPLALGWPDLVASDFRVARSGAPKVAVIDPDAKWAKTTPMMEVEARRGDPMNGIAT</sequence>
<keyword evidence="2" id="KW-1185">Reference proteome</keyword>